<feature type="region of interest" description="Disordered" evidence="1">
    <location>
        <begin position="1"/>
        <end position="34"/>
    </location>
</feature>
<reference evidence="3" key="1">
    <citation type="submission" date="2013-09" db="EMBL/GenBank/DDBJ databases">
        <title>The Genome Sequence of Anopheles maculatus species B.</title>
        <authorList>
            <consortium name="The Broad Institute Genomics Platform"/>
            <person name="Neafsey D.E."/>
            <person name="Besansky N."/>
            <person name="Howell P."/>
            <person name="Walton C."/>
            <person name="Young S.K."/>
            <person name="Zeng Q."/>
            <person name="Gargeya S."/>
            <person name="Fitzgerald M."/>
            <person name="Haas B."/>
            <person name="Abouelleil A."/>
            <person name="Allen A.W."/>
            <person name="Alvarado L."/>
            <person name="Arachchi H.M."/>
            <person name="Berlin A.M."/>
            <person name="Chapman S.B."/>
            <person name="Gainer-Dewar J."/>
            <person name="Goldberg J."/>
            <person name="Griggs A."/>
            <person name="Gujja S."/>
            <person name="Hansen M."/>
            <person name="Howarth C."/>
            <person name="Imamovic A."/>
            <person name="Ireland A."/>
            <person name="Larimer J."/>
            <person name="McCowan C."/>
            <person name="Murphy C."/>
            <person name="Pearson M."/>
            <person name="Poon T.W."/>
            <person name="Priest M."/>
            <person name="Roberts A."/>
            <person name="Saif S."/>
            <person name="Shea T."/>
            <person name="Sisk P."/>
            <person name="Sykes S."/>
            <person name="Wortman J."/>
            <person name="Nusbaum C."/>
            <person name="Birren B."/>
        </authorList>
    </citation>
    <scope>NUCLEOTIDE SEQUENCE [LARGE SCALE GENOMIC DNA]</scope>
    <source>
        <strain evidence="3">maculatus3</strain>
    </source>
</reference>
<dbReference type="EnsemblMetazoa" id="AMAM016886-RA">
    <property type="protein sequence ID" value="AMAM016886-PA"/>
    <property type="gene ID" value="AMAM016886"/>
</dbReference>
<organism evidence="2 3">
    <name type="scientific">Anopheles maculatus</name>
    <dbReference type="NCBI Taxonomy" id="74869"/>
    <lineage>
        <taxon>Eukaryota</taxon>
        <taxon>Metazoa</taxon>
        <taxon>Ecdysozoa</taxon>
        <taxon>Arthropoda</taxon>
        <taxon>Hexapoda</taxon>
        <taxon>Insecta</taxon>
        <taxon>Pterygota</taxon>
        <taxon>Neoptera</taxon>
        <taxon>Endopterygota</taxon>
        <taxon>Diptera</taxon>
        <taxon>Nematocera</taxon>
        <taxon>Culicoidea</taxon>
        <taxon>Culicidae</taxon>
        <taxon>Anophelinae</taxon>
        <taxon>Anopheles</taxon>
        <taxon>Anopheles maculatus group</taxon>
    </lineage>
</organism>
<dbReference type="Proteomes" id="UP000075901">
    <property type="component" value="Unassembled WGS sequence"/>
</dbReference>
<evidence type="ECO:0000313" key="3">
    <source>
        <dbReference type="Proteomes" id="UP000075901"/>
    </source>
</evidence>
<keyword evidence="3" id="KW-1185">Reference proteome</keyword>
<dbReference type="VEuPathDB" id="VectorBase:AMAM016886"/>
<accession>A0A182T029</accession>
<evidence type="ECO:0000256" key="1">
    <source>
        <dbReference type="SAM" id="MobiDB-lite"/>
    </source>
</evidence>
<dbReference type="AlphaFoldDB" id="A0A182T029"/>
<feature type="compositionally biased region" description="Polar residues" evidence="1">
    <location>
        <begin position="19"/>
        <end position="34"/>
    </location>
</feature>
<reference evidence="2" key="2">
    <citation type="submission" date="2020-05" db="UniProtKB">
        <authorList>
            <consortium name="EnsemblMetazoa"/>
        </authorList>
    </citation>
    <scope>IDENTIFICATION</scope>
    <source>
        <strain evidence="2">maculatus3</strain>
    </source>
</reference>
<proteinExistence type="predicted"/>
<sequence length="109" mass="11544">MKEGKKSHEKAVSLPFGPPQSQVRRPAATSTTSAGVSECNISVPGCSAAASVAVHVKSERRAGSGQGETKISDFKTAINAPPSIVEMPHTGKWKRSLDYGHNFLRLSPD</sequence>
<evidence type="ECO:0000313" key="2">
    <source>
        <dbReference type="EnsemblMetazoa" id="AMAM016886-PA"/>
    </source>
</evidence>
<protein>
    <submittedName>
        <fullName evidence="2">Uncharacterized protein</fullName>
    </submittedName>
</protein>
<feature type="compositionally biased region" description="Basic and acidic residues" evidence="1">
    <location>
        <begin position="1"/>
        <end position="11"/>
    </location>
</feature>
<name>A0A182T029_9DIPT</name>